<dbReference type="Proteomes" id="UP001434337">
    <property type="component" value="Chromosome"/>
</dbReference>
<protein>
    <submittedName>
        <fullName evidence="2">DUF4261 domain-containing protein</fullName>
    </submittedName>
</protein>
<dbReference type="RefSeq" id="WP_342371865.1">
    <property type="nucleotide sequence ID" value="NZ_CP115965.1"/>
</dbReference>
<organism evidence="2 3">
    <name type="scientific">Propioniciclava soli</name>
    <dbReference type="NCBI Taxonomy" id="2775081"/>
    <lineage>
        <taxon>Bacteria</taxon>
        <taxon>Bacillati</taxon>
        <taxon>Actinomycetota</taxon>
        <taxon>Actinomycetes</taxon>
        <taxon>Propionibacteriales</taxon>
        <taxon>Propionibacteriaceae</taxon>
        <taxon>Propioniciclava</taxon>
    </lineage>
</organism>
<gene>
    <name evidence="2" type="ORF">PCC79_11315</name>
</gene>
<keyword evidence="3" id="KW-1185">Reference proteome</keyword>
<evidence type="ECO:0000313" key="2">
    <source>
        <dbReference type="EMBL" id="WZW97490.1"/>
    </source>
</evidence>
<reference evidence="2 3" key="1">
    <citation type="journal article" date="2023" name="Environ Microbiome">
        <title>A coral-associated actinobacterium mitigates coral bleaching under heat stress.</title>
        <authorList>
            <person name="Li J."/>
            <person name="Zou Y."/>
            <person name="Li Q."/>
            <person name="Zhang J."/>
            <person name="Bourne D.G."/>
            <person name="Lyu Y."/>
            <person name="Liu C."/>
            <person name="Zhang S."/>
        </authorList>
    </citation>
    <scope>NUCLEOTIDE SEQUENCE [LARGE SCALE GENOMIC DNA]</scope>
    <source>
        <strain evidence="2 3">SCSIO 13291</strain>
    </source>
</reference>
<evidence type="ECO:0000313" key="3">
    <source>
        <dbReference type="Proteomes" id="UP001434337"/>
    </source>
</evidence>
<dbReference type="EMBL" id="CP115965">
    <property type="protein sequence ID" value="WZW97490.1"/>
    <property type="molecule type" value="Genomic_DNA"/>
</dbReference>
<name>A0ABZ3C6X5_9ACTN</name>
<proteinExistence type="predicted"/>
<dbReference type="Pfam" id="PF14080">
    <property type="entry name" value="DUF4261"/>
    <property type="match status" value="1"/>
</dbReference>
<sequence>MTVSGAVLFAGAAPSASDLAAALAEEFGDGASAQTLDIAGKGPVDAAVVSTGLVRAMVAGNAVSLDAAAALRACHPVWWQGQTDAIAQHRSHVVITVLHPGEVPEPRAQALQEATIWSVIATVVAGLPGAVAVHSAQASAVYPADAYARGFSAAVESKQVPADLWTSVWVMDEPDGTHSAYTLGLDTFGARDLVIEHSRRPPSDLFRFLADTARYLITTGAVVEAGQTVGPTPSQQHPVRERHSAIHDAMVLEIGDEHRPRAGS</sequence>
<dbReference type="InterPro" id="IPR025357">
    <property type="entry name" value="DUF4261"/>
</dbReference>
<evidence type="ECO:0000259" key="1">
    <source>
        <dbReference type="Pfam" id="PF14080"/>
    </source>
</evidence>
<accession>A0ABZ3C6X5</accession>
<feature type="domain" description="DUF4261" evidence="1">
    <location>
        <begin position="181"/>
        <end position="254"/>
    </location>
</feature>